<dbReference type="Proteomes" id="UP001596364">
    <property type="component" value="Unassembled WGS sequence"/>
</dbReference>
<proteinExistence type="predicted"/>
<sequence>MKAKLITCALALTASLSASASSIPQTYLETQLVGICESIRDDHVGKFQHRVAQAHLRMKTIREKLVCNQMSAYDFAMHYDSFNVASKLQVPAVSITDLARVTPESAVHIAE</sequence>
<organism evidence="2 3">
    <name type="scientific">Pseudobowmanella zhangzhouensis</name>
    <dbReference type="NCBI Taxonomy" id="1537679"/>
    <lineage>
        <taxon>Bacteria</taxon>
        <taxon>Pseudomonadati</taxon>
        <taxon>Pseudomonadota</taxon>
        <taxon>Gammaproteobacteria</taxon>
        <taxon>Alteromonadales</taxon>
        <taxon>Alteromonadaceae</taxon>
    </lineage>
</organism>
<dbReference type="RefSeq" id="WP_131259321.1">
    <property type="nucleotide sequence ID" value="NZ_JBHSUS010000001.1"/>
</dbReference>
<dbReference type="Pfam" id="PF12514">
    <property type="entry name" value="DUF3718"/>
    <property type="match status" value="1"/>
</dbReference>
<protein>
    <submittedName>
        <fullName evidence="2">DUF3718 domain-containing protein</fullName>
    </submittedName>
</protein>
<feature type="signal peptide" evidence="1">
    <location>
        <begin position="1"/>
        <end position="20"/>
    </location>
</feature>
<feature type="chain" id="PRO_5047501252" evidence="1">
    <location>
        <begin position="21"/>
        <end position="111"/>
    </location>
</feature>
<accession>A0ABW1XI27</accession>
<evidence type="ECO:0000313" key="3">
    <source>
        <dbReference type="Proteomes" id="UP001596364"/>
    </source>
</evidence>
<dbReference type="EMBL" id="JBHSUS010000001">
    <property type="protein sequence ID" value="MFC6438797.1"/>
    <property type="molecule type" value="Genomic_DNA"/>
</dbReference>
<reference evidence="3" key="1">
    <citation type="journal article" date="2019" name="Int. J. Syst. Evol. Microbiol.">
        <title>The Global Catalogue of Microorganisms (GCM) 10K type strain sequencing project: providing services to taxonomists for standard genome sequencing and annotation.</title>
        <authorList>
            <consortium name="The Broad Institute Genomics Platform"/>
            <consortium name="The Broad Institute Genome Sequencing Center for Infectious Disease"/>
            <person name="Wu L."/>
            <person name="Ma J."/>
        </authorList>
    </citation>
    <scope>NUCLEOTIDE SEQUENCE [LARGE SCALE GENOMIC DNA]</scope>
    <source>
        <strain evidence="3">CGMCC 1.16031</strain>
    </source>
</reference>
<evidence type="ECO:0000256" key="1">
    <source>
        <dbReference type="SAM" id="SignalP"/>
    </source>
</evidence>
<dbReference type="InterPro" id="IPR022193">
    <property type="entry name" value="DUF3718"/>
</dbReference>
<keyword evidence="1" id="KW-0732">Signal</keyword>
<gene>
    <name evidence="2" type="ORF">ACFP85_01300</name>
</gene>
<evidence type="ECO:0000313" key="2">
    <source>
        <dbReference type="EMBL" id="MFC6438797.1"/>
    </source>
</evidence>
<keyword evidence="3" id="KW-1185">Reference proteome</keyword>
<comment type="caution">
    <text evidence="2">The sequence shown here is derived from an EMBL/GenBank/DDBJ whole genome shotgun (WGS) entry which is preliminary data.</text>
</comment>
<name>A0ABW1XI27_9ALTE</name>